<dbReference type="Gene3D" id="1.10.510.10">
    <property type="entry name" value="Transferase(Phosphotransferase) domain 1"/>
    <property type="match status" value="2"/>
</dbReference>
<reference evidence="11" key="1">
    <citation type="journal article" date="2020" name="Microb. Genom.">
        <title>Genetic diversity of clinical and environmental Mucorales isolates obtained from an investigation of mucormycosis cases among solid organ transplant recipients.</title>
        <authorList>
            <person name="Nguyen M.H."/>
            <person name="Kaul D."/>
            <person name="Muto C."/>
            <person name="Cheng S.J."/>
            <person name="Richter R.A."/>
            <person name="Bruno V.M."/>
            <person name="Liu G."/>
            <person name="Beyhan S."/>
            <person name="Sundermann A.J."/>
            <person name="Mounaud S."/>
            <person name="Pasculle A.W."/>
            <person name="Nierman W.C."/>
            <person name="Driscoll E."/>
            <person name="Cumbie R."/>
            <person name="Clancy C.J."/>
            <person name="Dupont C.L."/>
        </authorList>
    </citation>
    <scope>NUCLEOTIDE SEQUENCE</scope>
    <source>
        <strain evidence="11">GL11</strain>
    </source>
</reference>
<proteinExistence type="predicted"/>
<feature type="domain" description="Protein kinase" evidence="9">
    <location>
        <begin position="1137"/>
        <end position="1448"/>
    </location>
</feature>
<organism evidence="11 12">
    <name type="scientific">Rhizopus oryzae</name>
    <name type="common">Mucormycosis agent</name>
    <name type="synonym">Rhizopus arrhizus var. delemar</name>
    <dbReference type="NCBI Taxonomy" id="64495"/>
    <lineage>
        <taxon>Eukaryota</taxon>
        <taxon>Fungi</taxon>
        <taxon>Fungi incertae sedis</taxon>
        <taxon>Mucoromycota</taxon>
        <taxon>Mucoromycotina</taxon>
        <taxon>Mucoromycetes</taxon>
        <taxon>Mucorales</taxon>
        <taxon>Mucorineae</taxon>
        <taxon>Rhizopodaceae</taxon>
        <taxon>Rhizopus</taxon>
    </lineage>
</organism>
<dbReference type="EMBL" id="JAANQT010000277">
    <property type="protein sequence ID" value="KAG1312467.1"/>
    <property type="molecule type" value="Genomic_DNA"/>
</dbReference>
<evidence type="ECO:0000256" key="3">
    <source>
        <dbReference type="ARBA" id="ARBA00022741"/>
    </source>
</evidence>
<feature type="compositionally biased region" description="Polar residues" evidence="8">
    <location>
        <begin position="357"/>
        <end position="377"/>
    </location>
</feature>
<keyword evidence="12" id="KW-1185">Reference proteome</keyword>
<evidence type="ECO:0000256" key="4">
    <source>
        <dbReference type="ARBA" id="ARBA00022777"/>
    </source>
</evidence>
<feature type="compositionally biased region" description="Polar residues" evidence="8">
    <location>
        <begin position="426"/>
        <end position="438"/>
    </location>
</feature>
<dbReference type="InterPro" id="IPR050205">
    <property type="entry name" value="CDPK_Ser/Thr_kinases"/>
</dbReference>
<evidence type="ECO:0008006" key="13">
    <source>
        <dbReference type="Google" id="ProtNLM"/>
    </source>
</evidence>
<dbReference type="InterPro" id="IPR001487">
    <property type="entry name" value="Bromodomain"/>
</dbReference>
<dbReference type="InterPro" id="IPR036427">
    <property type="entry name" value="Bromodomain-like_sf"/>
</dbReference>
<evidence type="ECO:0000256" key="2">
    <source>
        <dbReference type="ARBA" id="ARBA00022679"/>
    </source>
</evidence>
<feature type="compositionally biased region" description="Low complexity" evidence="8">
    <location>
        <begin position="342"/>
        <end position="352"/>
    </location>
</feature>
<evidence type="ECO:0000256" key="7">
    <source>
        <dbReference type="PROSITE-ProRule" id="PRU00035"/>
    </source>
</evidence>
<evidence type="ECO:0000313" key="12">
    <source>
        <dbReference type="Proteomes" id="UP000716291"/>
    </source>
</evidence>
<feature type="region of interest" description="Disordered" evidence="8">
    <location>
        <begin position="327"/>
        <end position="502"/>
    </location>
</feature>
<dbReference type="GO" id="GO:0004674">
    <property type="term" value="F:protein serine/threonine kinase activity"/>
    <property type="evidence" value="ECO:0007669"/>
    <property type="project" value="UniProtKB-KW"/>
</dbReference>
<feature type="compositionally biased region" description="Basic and acidic residues" evidence="8">
    <location>
        <begin position="448"/>
        <end position="464"/>
    </location>
</feature>
<dbReference type="Gene3D" id="1.20.920.10">
    <property type="entry name" value="Bromodomain-like"/>
    <property type="match status" value="1"/>
</dbReference>
<accession>A0A9P6XF47</accession>
<dbReference type="Proteomes" id="UP000716291">
    <property type="component" value="Unassembled WGS sequence"/>
</dbReference>
<keyword evidence="5" id="KW-0067">ATP-binding</keyword>
<dbReference type="GO" id="GO:0005524">
    <property type="term" value="F:ATP binding"/>
    <property type="evidence" value="ECO:0007669"/>
    <property type="project" value="UniProtKB-KW"/>
</dbReference>
<gene>
    <name evidence="11" type="ORF">G6F64_003003</name>
</gene>
<dbReference type="PANTHER" id="PTHR24349">
    <property type="entry name" value="SERINE/THREONINE-PROTEIN KINASE"/>
    <property type="match status" value="1"/>
</dbReference>
<dbReference type="Pfam" id="PF00439">
    <property type="entry name" value="Bromodomain"/>
    <property type="match status" value="1"/>
</dbReference>
<dbReference type="SUPFAM" id="SSF47370">
    <property type="entry name" value="Bromodomain"/>
    <property type="match status" value="1"/>
</dbReference>
<evidence type="ECO:0000256" key="5">
    <source>
        <dbReference type="ARBA" id="ARBA00022840"/>
    </source>
</evidence>
<dbReference type="PROSITE" id="PS50011">
    <property type="entry name" value="PROTEIN_KINASE_DOM"/>
    <property type="match status" value="1"/>
</dbReference>
<keyword evidence="4" id="KW-0418">Kinase</keyword>
<dbReference type="CDD" id="cd04369">
    <property type="entry name" value="Bromodomain"/>
    <property type="match status" value="1"/>
</dbReference>
<feature type="compositionally biased region" description="Basic and acidic residues" evidence="8">
    <location>
        <begin position="863"/>
        <end position="889"/>
    </location>
</feature>
<comment type="caution">
    <text evidence="11">The sequence shown here is derived from an EMBL/GenBank/DDBJ whole genome shotgun (WGS) entry which is preliminary data.</text>
</comment>
<dbReference type="Pfam" id="PF00069">
    <property type="entry name" value="Pkinase"/>
    <property type="match status" value="1"/>
</dbReference>
<evidence type="ECO:0000256" key="8">
    <source>
        <dbReference type="SAM" id="MobiDB-lite"/>
    </source>
</evidence>
<feature type="region of interest" description="Disordered" evidence="8">
    <location>
        <begin position="1467"/>
        <end position="1492"/>
    </location>
</feature>
<feature type="compositionally biased region" description="Basic and acidic residues" evidence="8">
    <location>
        <begin position="416"/>
        <end position="425"/>
    </location>
</feature>
<feature type="region of interest" description="Disordered" evidence="8">
    <location>
        <begin position="773"/>
        <end position="924"/>
    </location>
</feature>
<dbReference type="GO" id="GO:0006325">
    <property type="term" value="P:chromatin organization"/>
    <property type="evidence" value="ECO:0007669"/>
    <property type="project" value="UniProtKB-ARBA"/>
</dbReference>
<feature type="region of interest" description="Disordered" evidence="8">
    <location>
        <begin position="1031"/>
        <end position="1061"/>
    </location>
</feature>
<evidence type="ECO:0000259" key="10">
    <source>
        <dbReference type="PROSITE" id="PS50014"/>
    </source>
</evidence>
<dbReference type="SMART" id="SM00220">
    <property type="entry name" value="S_TKc"/>
    <property type="match status" value="1"/>
</dbReference>
<evidence type="ECO:0000256" key="1">
    <source>
        <dbReference type="ARBA" id="ARBA00022527"/>
    </source>
</evidence>
<feature type="domain" description="Bromo" evidence="10">
    <location>
        <begin position="25"/>
        <end position="75"/>
    </location>
</feature>
<dbReference type="InterPro" id="IPR011009">
    <property type="entry name" value="Kinase-like_dom_sf"/>
</dbReference>
<keyword evidence="3" id="KW-0547">Nucleotide-binding</keyword>
<dbReference type="SMART" id="SM00297">
    <property type="entry name" value="BROMO"/>
    <property type="match status" value="1"/>
</dbReference>
<dbReference type="OrthoDB" id="4062651at2759"/>
<sequence>MLDELLSCFECIEFIEPVPETATVYLQEIKQPMDFITLEENLLNNKYKTYQDFRQDLELIWTNATTFHRDFDLIYKQAVALKDRFLTLESYLFSGAKPKFLSTPMADKDTVLFQPVAEEKFSMFRLPMYREIAPHRKSNLYFIQPIPQDNVSSRKIRGYSNVFSLFNHLNHSFFKRIKNPHQTLPLPRFYITKPSELLAEGIKDQEGSIVILLNVQVEPLNSGPDSLSKFSATVAIVEPMSEVHLFDEKLTLETEKYDHTPAAWTKFHIVRIVENVQAVVNSEIDRLFLRGYYRTYRMSVNDTDTKRTGNLELYKMFTRALLEPLSNHTPSSVSSIIPEGSNENTTTITNNEPSKAISATTPTFDDQKETNNSSSTIPLPPSAILKDLPPSSHSEKSVTINNSPPAFDNALASNDHISKPNKSPERQTNPQLSDNPSPLTIRLPTKRKSSDSDQPKDAKRRFETPQDTPIKQQQGSQDLHTSTHIASRTGNPYHFYPGPPAPRNHPSAEYLWSNGSALVRPPPSYAHGAPFYNPASTSTFQNTTVSPSKHVNTSINYVDQSTSGPKASIATSAPYTDQQPFINRQLSMEQLQQFTHQQLQMAQQPFNNQQPRIGQPIFTNPQPQAGQQQFIHQQQPQAGQQQFIHQQQPQVGQQQPLPITGEHPLTGQLLHSIQKLLTSQQPLPGQLVHALQQLLVSQQPINSQLLQAIQQLFSKQQQLLTNQQTQAGQQAQVSHSSLTDQEIFAIQKMLSGQQPSTGQQTSNIHKLFSGQQPHIDRQPYSEQQSNADRRPHEGRPPYENRQPSLDRRSYADQRPYIDRRSHIERQPHTNHGPYTNRQPYPDRRPSSERQSYTGRQPSTDRQSYADRHASTGRQVDQRLYAERQPKTDQHTVQQLPTHPVATSSNQRLPPKEEMKQPQYPIRYPPKQESTVYDKLLAAASRQDKSAKKQENINDSLEDALTHALVQQLSKEKVQPENQQDVVANVPIATKLDSQPISPSDEKIIQKQEEDVAKGQSQAQSPLHPLAQPAEQPLAQPTVQSQTQAFTEPAIKPPITGLPSEKKDREVNIADDKLVDKVMTLPISKDTYQKIIHPTPELSITQQEELYENRSKFLFHELLEYSRKKSVPVENISSYNFDIKSSPNAEGYFKQVYFLRDNKNKVVQTFRRMTTAQRVTEIASLLKLKNMPHIGQITEVIEEKGEIIGLSMERYQKTLKQYTHAHSHHRLTAHQKMDLVIQLLECMKTIHDHGLAHRDLSEVNFMVNETEEKLPDGSSKAEVYLIDFGKSTFVFPSDVCRWWIQLPPGETECSDIVPTTKEELVEWCEQLPWMRAKPDHGYRLYRSIQTMPRSRVDTQELQWLINPLAEDMYSIGTIIWKMFSETEPWYGILETDLRSLRDIVGDDYNIEKALEREVPGKLSKQLLLYTLKVAPQERKTAEEILEWIQDPETKTSLVEEWQMYAPVDRQKRHAKRFEDETSSDVTIRKQKPGRIQR</sequence>
<dbReference type="SUPFAM" id="SSF56112">
    <property type="entry name" value="Protein kinase-like (PK-like)"/>
    <property type="match status" value="1"/>
</dbReference>
<evidence type="ECO:0000313" key="11">
    <source>
        <dbReference type="EMBL" id="KAG1312467.1"/>
    </source>
</evidence>
<feature type="compositionally biased region" description="Basic and acidic residues" evidence="8">
    <location>
        <begin position="787"/>
        <end position="827"/>
    </location>
</feature>
<keyword evidence="2" id="KW-0808">Transferase</keyword>
<protein>
    <recommendedName>
        <fullName evidence="13">Protein kinase domain-containing protein</fullName>
    </recommendedName>
</protein>
<feature type="compositionally biased region" description="Polar residues" evidence="8">
    <location>
        <begin position="890"/>
        <end position="907"/>
    </location>
</feature>
<keyword evidence="1" id="KW-0723">Serine/threonine-protein kinase</keyword>
<keyword evidence="6 7" id="KW-0103">Bromodomain</keyword>
<evidence type="ECO:0000256" key="6">
    <source>
        <dbReference type="ARBA" id="ARBA00023117"/>
    </source>
</evidence>
<evidence type="ECO:0000259" key="9">
    <source>
        <dbReference type="PROSITE" id="PS50011"/>
    </source>
</evidence>
<feature type="compositionally biased region" description="Polar residues" evidence="8">
    <location>
        <begin position="465"/>
        <end position="490"/>
    </location>
</feature>
<dbReference type="PROSITE" id="PS50014">
    <property type="entry name" value="BROMODOMAIN_2"/>
    <property type="match status" value="1"/>
</dbReference>
<name>A0A9P6XF47_RHIOR</name>
<dbReference type="InterPro" id="IPR000719">
    <property type="entry name" value="Prot_kinase_dom"/>
</dbReference>
<feature type="compositionally biased region" description="Polar residues" evidence="8">
    <location>
        <begin position="848"/>
        <end position="862"/>
    </location>
</feature>
<feature type="compositionally biased region" description="Polar residues" evidence="8">
    <location>
        <begin position="1034"/>
        <end position="1045"/>
    </location>
</feature>
<feature type="compositionally biased region" description="Basic residues" evidence="8">
    <location>
        <begin position="1483"/>
        <end position="1492"/>
    </location>
</feature>